<organism evidence="3">
    <name type="scientific">bioreactor metagenome</name>
    <dbReference type="NCBI Taxonomy" id="1076179"/>
    <lineage>
        <taxon>unclassified sequences</taxon>
        <taxon>metagenomes</taxon>
        <taxon>ecological metagenomes</taxon>
    </lineage>
</organism>
<dbReference type="EMBL" id="VSSQ01060272">
    <property type="protein sequence ID" value="MPN13731.1"/>
    <property type="molecule type" value="Genomic_DNA"/>
</dbReference>
<reference evidence="3" key="1">
    <citation type="submission" date="2019-08" db="EMBL/GenBank/DDBJ databases">
        <authorList>
            <person name="Kucharzyk K."/>
            <person name="Murdoch R.W."/>
            <person name="Higgins S."/>
            <person name="Loffler F."/>
        </authorList>
    </citation>
    <scope>NUCLEOTIDE SEQUENCE</scope>
</reference>
<accession>A0A645FH88</accession>
<dbReference type="InterPro" id="IPR011051">
    <property type="entry name" value="RmlC_Cupin_sf"/>
</dbReference>
<name>A0A645FH88_9ZZZZ</name>
<dbReference type="InterPro" id="IPR014710">
    <property type="entry name" value="RmlC-like_jellyroll"/>
</dbReference>
<dbReference type="AlphaFoldDB" id="A0A645FH88"/>
<comment type="caution">
    <text evidence="3">The sequence shown here is derived from an EMBL/GenBank/DDBJ whole genome shotgun (WGS) entry which is preliminary data.</text>
</comment>
<dbReference type="InterPro" id="IPR003313">
    <property type="entry name" value="AraC-bd"/>
</dbReference>
<evidence type="ECO:0000259" key="2">
    <source>
        <dbReference type="Pfam" id="PF02311"/>
    </source>
</evidence>
<evidence type="ECO:0000313" key="3">
    <source>
        <dbReference type="EMBL" id="MPN13731.1"/>
    </source>
</evidence>
<gene>
    <name evidence="3" type="ORF">SDC9_161055</name>
</gene>
<dbReference type="GO" id="GO:0006355">
    <property type="term" value="P:regulation of DNA-templated transcription"/>
    <property type="evidence" value="ECO:0007669"/>
    <property type="project" value="InterPro"/>
</dbReference>
<dbReference type="Gene3D" id="2.60.120.10">
    <property type="entry name" value="Jelly Rolls"/>
    <property type="match status" value="1"/>
</dbReference>
<dbReference type="GO" id="GO:0003677">
    <property type="term" value="F:DNA binding"/>
    <property type="evidence" value="ECO:0007669"/>
    <property type="project" value="UniProtKB-KW"/>
</dbReference>
<sequence>MPWHWHKELELFYVESGSLEYTTPGGKIMFPAGSGGLVNANVLHTTSPCPGAGKTVQLLYLFDPSLIAGAPGGRIERQYVTPLISNTAAALLVLRPDCPAHTKALQQLSRSFCLNQTGTAYELQLRSVLSALWVTLLGLCPHRRAQLPPAAGRGIRSNS</sequence>
<dbReference type="Pfam" id="PF02311">
    <property type="entry name" value="AraC_binding"/>
    <property type="match status" value="1"/>
</dbReference>
<keyword evidence="1" id="KW-0238">DNA-binding</keyword>
<proteinExistence type="predicted"/>
<dbReference type="SUPFAM" id="SSF51182">
    <property type="entry name" value="RmlC-like cupins"/>
    <property type="match status" value="1"/>
</dbReference>
<dbReference type="CDD" id="cd02208">
    <property type="entry name" value="cupin_RmlC-like"/>
    <property type="match status" value="1"/>
</dbReference>
<protein>
    <recommendedName>
        <fullName evidence="2">AraC-type arabinose-binding/dimerisation domain-containing protein</fullName>
    </recommendedName>
</protein>
<evidence type="ECO:0000256" key="1">
    <source>
        <dbReference type="ARBA" id="ARBA00023125"/>
    </source>
</evidence>
<feature type="domain" description="AraC-type arabinose-binding/dimerisation" evidence="2">
    <location>
        <begin position="2"/>
        <end position="131"/>
    </location>
</feature>